<organism evidence="1 2">
    <name type="scientific">Nocardioides panzhihuensis</name>
    <dbReference type="NCBI Taxonomy" id="860243"/>
    <lineage>
        <taxon>Bacteria</taxon>
        <taxon>Bacillati</taxon>
        <taxon>Actinomycetota</taxon>
        <taxon>Actinomycetes</taxon>
        <taxon>Propionibacteriales</taxon>
        <taxon>Nocardioidaceae</taxon>
        <taxon>Nocardioides</taxon>
    </lineage>
</organism>
<sequence>MPEDRSESRLEELLDELVEDELRVATPPVLYYGNVEEFVSDRLVHLFSRAPESGLVWCPEWYRHAEALMRLDSIWRAWEHLRHDPATGISNWLLHHADPHMGVLMDPVAGPFAQCTNGVHGVTPPPLPHEPAPPGLFTDARGEWWASGTPLGLSDD</sequence>
<reference evidence="1 2" key="1">
    <citation type="submission" date="2020-07" db="EMBL/GenBank/DDBJ databases">
        <title>Sequencing the genomes of 1000 actinobacteria strains.</title>
        <authorList>
            <person name="Klenk H.-P."/>
        </authorList>
    </citation>
    <scope>NUCLEOTIDE SEQUENCE [LARGE SCALE GENOMIC DNA]</scope>
    <source>
        <strain evidence="1 2">DSM 26487</strain>
    </source>
</reference>
<accession>A0A7Z0DJV4</accession>
<evidence type="ECO:0000313" key="1">
    <source>
        <dbReference type="EMBL" id="NYI76678.1"/>
    </source>
</evidence>
<dbReference type="Pfam" id="PF16259">
    <property type="entry name" value="DUF4913"/>
    <property type="match status" value="1"/>
</dbReference>
<dbReference type="RefSeq" id="WP_179657299.1">
    <property type="nucleotide sequence ID" value="NZ_JACBZR010000001.1"/>
</dbReference>
<protein>
    <recommendedName>
        <fullName evidence="3">DUF4913 domain-containing protein</fullName>
    </recommendedName>
</protein>
<dbReference type="Proteomes" id="UP000564496">
    <property type="component" value="Unassembled WGS sequence"/>
</dbReference>
<keyword evidence="2" id="KW-1185">Reference proteome</keyword>
<proteinExistence type="predicted"/>
<evidence type="ECO:0000313" key="2">
    <source>
        <dbReference type="Proteomes" id="UP000564496"/>
    </source>
</evidence>
<name>A0A7Z0DJV4_9ACTN</name>
<dbReference type="InterPro" id="IPR032584">
    <property type="entry name" value="DUF4913"/>
</dbReference>
<dbReference type="AlphaFoldDB" id="A0A7Z0DJV4"/>
<dbReference type="EMBL" id="JACBZR010000001">
    <property type="protein sequence ID" value="NYI76678.1"/>
    <property type="molecule type" value="Genomic_DNA"/>
</dbReference>
<gene>
    <name evidence="1" type="ORF">BJ988_001326</name>
</gene>
<evidence type="ECO:0008006" key="3">
    <source>
        <dbReference type="Google" id="ProtNLM"/>
    </source>
</evidence>
<comment type="caution">
    <text evidence="1">The sequence shown here is derived from an EMBL/GenBank/DDBJ whole genome shotgun (WGS) entry which is preliminary data.</text>
</comment>